<dbReference type="InterPro" id="IPR012677">
    <property type="entry name" value="Nucleotide-bd_a/b_plait_sf"/>
</dbReference>
<dbReference type="AlphaFoldDB" id="A0A8S2AIT1"/>
<reference evidence="3" key="1">
    <citation type="submission" date="2021-01" db="EMBL/GenBank/DDBJ databases">
        <authorList>
            <person name="Bezrukov I."/>
        </authorList>
    </citation>
    <scope>NUCLEOTIDE SEQUENCE</scope>
</reference>
<evidence type="ECO:0000313" key="3">
    <source>
        <dbReference type="EMBL" id="CAE6109617.1"/>
    </source>
</evidence>
<dbReference type="Pfam" id="PF00076">
    <property type="entry name" value="RRM_1"/>
    <property type="match status" value="1"/>
</dbReference>
<dbReference type="SMART" id="SM00360">
    <property type="entry name" value="RRM"/>
    <property type="match status" value="1"/>
</dbReference>
<dbReference type="SUPFAM" id="SSF54928">
    <property type="entry name" value="RNA-binding domain, RBD"/>
    <property type="match status" value="1"/>
</dbReference>
<evidence type="ECO:0000259" key="2">
    <source>
        <dbReference type="PROSITE" id="PS50102"/>
    </source>
</evidence>
<dbReference type="InterPro" id="IPR000504">
    <property type="entry name" value="RRM_dom"/>
</dbReference>
<dbReference type="EMBL" id="LR999456">
    <property type="protein sequence ID" value="CAE6109617.1"/>
    <property type="molecule type" value="Genomic_DNA"/>
</dbReference>
<dbReference type="PANTHER" id="PTHR47479">
    <property type="entry name" value="OS05G0393200 PROTEIN"/>
    <property type="match status" value="1"/>
</dbReference>
<organism evidence="3 4">
    <name type="scientific">Arabidopsis arenosa</name>
    <name type="common">Sand rock-cress</name>
    <name type="synonym">Cardaminopsis arenosa</name>
    <dbReference type="NCBI Taxonomy" id="38785"/>
    <lineage>
        <taxon>Eukaryota</taxon>
        <taxon>Viridiplantae</taxon>
        <taxon>Streptophyta</taxon>
        <taxon>Embryophyta</taxon>
        <taxon>Tracheophyta</taxon>
        <taxon>Spermatophyta</taxon>
        <taxon>Magnoliopsida</taxon>
        <taxon>eudicotyledons</taxon>
        <taxon>Gunneridae</taxon>
        <taxon>Pentapetalae</taxon>
        <taxon>rosids</taxon>
        <taxon>malvids</taxon>
        <taxon>Brassicales</taxon>
        <taxon>Brassicaceae</taxon>
        <taxon>Camelineae</taxon>
        <taxon>Arabidopsis</taxon>
    </lineage>
</organism>
<keyword evidence="4" id="KW-1185">Reference proteome</keyword>
<gene>
    <name evidence="3" type="ORF">AARE701A_LOCUS15619</name>
</gene>
<protein>
    <recommendedName>
        <fullName evidence="2">RRM domain-containing protein</fullName>
    </recommendedName>
</protein>
<dbReference type="GO" id="GO:0003723">
    <property type="term" value="F:RNA binding"/>
    <property type="evidence" value="ECO:0007669"/>
    <property type="project" value="UniProtKB-UniRule"/>
</dbReference>
<evidence type="ECO:0000313" key="4">
    <source>
        <dbReference type="Proteomes" id="UP000682877"/>
    </source>
</evidence>
<dbReference type="CDD" id="cd00590">
    <property type="entry name" value="RRM_SF"/>
    <property type="match status" value="1"/>
</dbReference>
<sequence length="279" mass="31213">MALSSSTSQIPLFKHQFFGTSQNLRTLNLPTTEIPRCRLISSFHTARSKSCSSPLRTISCVAGDDGTREASSLPTSISSVFVKGFSDSVSEGRLKKVFSEFGQVTNVKIIVKERTRQSLGYGYVWFNRKEDAQLAVDAMNGKFFDGRFILVKFGQPGLSRRRRPHAVFFAASIAFLDLCCGSRSRKCRNPKCKGLKKAMEFDLQLQTEECVKSGTVKEIDRLPWKGGSESNPDYECLRAELRKMAPVNGRAVLIFRSKCGCPIAKLEGWGPKRGRRHKK</sequence>
<dbReference type="PROSITE" id="PS50102">
    <property type="entry name" value="RRM"/>
    <property type="match status" value="1"/>
</dbReference>
<dbReference type="InterPro" id="IPR003954">
    <property type="entry name" value="RRM_euk-type"/>
</dbReference>
<dbReference type="Proteomes" id="UP000682877">
    <property type="component" value="Chromosome 6"/>
</dbReference>
<accession>A0A8S2AIT1</accession>
<dbReference type="InterPro" id="IPR044196">
    <property type="entry name" value="At5g19025-like"/>
</dbReference>
<proteinExistence type="predicted"/>
<dbReference type="PANTHER" id="PTHR47479:SF5">
    <property type="entry name" value="RIBOSOMAL PROTEIN L34E SUPERFAMILY PROTEIN"/>
    <property type="match status" value="1"/>
</dbReference>
<keyword evidence="1" id="KW-0694">RNA-binding</keyword>
<dbReference type="InterPro" id="IPR035979">
    <property type="entry name" value="RBD_domain_sf"/>
</dbReference>
<feature type="domain" description="RRM" evidence="2">
    <location>
        <begin position="78"/>
        <end position="156"/>
    </location>
</feature>
<name>A0A8S2AIT1_ARAAE</name>
<dbReference type="Gene3D" id="3.30.70.330">
    <property type="match status" value="1"/>
</dbReference>
<evidence type="ECO:0000256" key="1">
    <source>
        <dbReference type="PROSITE-ProRule" id="PRU00176"/>
    </source>
</evidence>
<dbReference type="SMART" id="SM00361">
    <property type="entry name" value="RRM_1"/>
    <property type="match status" value="1"/>
</dbReference>